<dbReference type="EMBL" id="SPKJ01000095">
    <property type="protein sequence ID" value="MYZ49783.1"/>
    <property type="molecule type" value="Genomic_DNA"/>
</dbReference>
<dbReference type="GO" id="GO:0003700">
    <property type="term" value="F:DNA-binding transcription factor activity"/>
    <property type="evidence" value="ECO:0007669"/>
    <property type="project" value="InterPro"/>
</dbReference>
<evidence type="ECO:0000256" key="2">
    <source>
        <dbReference type="ARBA" id="ARBA00023125"/>
    </source>
</evidence>
<sequence length="238" mass="26293">MSRKSTVGLRDAIEQDIVTGRFAPGDRLDEVTLARRFAVSRTPVREALRQLGAAGFVTIQPNRGAFVAEIGPTRLVEMLEVMAELEGLCARLAARRLDPERRNALLEAHRACEGALGSGDADAYYYENEHFHHAIYAASGNTFLAEQARALHTRLKPYRRLQLRVAGRLGTSFAEHAAVVEAILAGEGDLASQRLKAHVRIQGERFSDFMAALRDGERARWDRASRPSVGYIQPPSTT</sequence>
<dbReference type="GO" id="GO:0003677">
    <property type="term" value="F:DNA binding"/>
    <property type="evidence" value="ECO:0007669"/>
    <property type="project" value="UniProtKB-KW"/>
</dbReference>
<dbReference type="PANTHER" id="PTHR43537:SF49">
    <property type="entry name" value="TRANSCRIPTIONAL REGULATORY PROTEIN"/>
    <property type="match status" value="1"/>
</dbReference>
<comment type="caution">
    <text evidence="5">The sequence shown here is derived from an EMBL/GenBank/DDBJ whole genome shotgun (WGS) entry which is preliminary data.</text>
</comment>
<dbReference type="CDD" id="cd07377">
    <property type="entry name" value="WHTH_GntR"/>
    <property type="match status" value="1"/>
</dbReference>
<dbReference type="OrthoDB" id="9789310at2"/>
<evidence type="ECO:0000256" key="1">
    <source>
        <dbReference type="ARBA" id="ARBA00023015"/>
    </source>
</evidence>
<name>A0A964T793_9HYPH</name>
<organism evidence="5 6">
    <name type="scientific">Propylenella binzhouense</name>
    <dbReference type="NCBI Taxonomy" id="2555902"/>
    <lineage>
        <taxon>Bacteria</taxon>
        <taxon>Pseudomonadati</taxon>
        <taxon>Pseudomonadota</taxon>
        <taxon>Alphaproteobacteria</taxon>
        <taxon>Hyphomicrobiales</taxon>
        <taxon>Propylenellaceae</taxon>
        <taxon>Propylenella</taxon>
    </lineage>
</organism>
<dbReference type="RefSeq" id="WP_161142125.1">
    <property type="nucleotide sequence ID" value="NZ_SPKJ01000095.1"/>
</dbReference>
<feature type="domain" description="HTH gntR-type" evidence="4">
    <location>
        <begin position="3"/>
        <end position="70"/>
    </location>
</feature>
<dbReference type="SMART" id="SM00345">
    <property type="entry name" value="HTH_GNTR"/>
    <property type="match status" value="1"/>
</dbReference>
<keyword evidence="6" id="KW-1185">Reference proteome</keyword>
<dbReference type="Pfam" id="PF00392">
    <property type="entry name" value="GntR"/>
    <property type="match status" value="1"/>
</dbReference>
<evidence type="ECO:0000259" key="4">
    <source>
        <dbReference type="PROSITE" id="PS50949"/>
    </source>
</evidence>
<dbReference type="SUPFAM" id="SSF46785">
    <property type="entry name" value="Winged helix' DNA-binding domain"/>
    <property type="match status" value="1"/>
</dbReference>
<evidence type="ECO:0000313" key="5">
    <source>
        <dbReference type="EMBL" id="MYZ49783.1"/>
    </source>
</evidence>
<dbReference type="Pfam" id="PF07729">
    <property type="entry name" value="FCD"/>
    <property type="match status" value="1"/>
</dbReference>
<dbReference type="AlphaFoldDB" id="A0A964T793"/>
<dbReference type="SUPFAM" id="SSF48008">
    <property type="entry name" value="GntR ligand-binding domain-like"/>
    <property type="match status" value="1"/>
</dbReference>
<dbReference type="Gene3D" id="1.10.10.10">
    <property type="entry name" value="Winged helix-like DNA-binding domain superfamily/Winged helix DNA-binding domain"/>
    <property type="match status" value="1"/>
</dbReference>
<evidence type="ECO:0000313" key="6">
    <source>
        <dbReference type="Proteomes" id="UP000773614"/>
    </source>
</evidence>
<reference evidence="5" key="1">
    <citation type="submission" date="2019-03" db="EMBL/GenBank/DDBJ databases">
        <title>Afifella sp. nov., isolated from activated sludge.</title>
        <authorList>
            <person name="Li Q."/>
            <person name="Liu Y."/>
        </authorList>
    </citation>
    <scope>NUCLEOTIDE SEQUENCE</scope>
    <source>
        <strain evidence="5">L72</strain>
    </source>
</reference>
<dbReference type="PROSITE" id="PS50949">
    <property type="entry name" value="HTH_GNTR"/>
    <property type="match status" value="1"/>
</dbReference>
<proteinExistence type="predicted"/>
<keyword evidence="2" id="KW-0238">DNA-binding</keyword>
<dbReference type="SMART" id="SM00895">
    <property type="entry name" value="FCD"/>
    <property type="match status" value="1"/>
</dbReference>
<protein>
    <submittedName>
        <fullName evidence="5">GntR family transcriptional regulator</fullName>
    </submittedName>
</protein>
<dbReference type="InterPro" id="IPR008920">
    <property type="entry name" value="TF_FadR/GntR_C"/>
</dbReference>
<dbReference type="InterPro" id="IPR036390">
    <property type="entry name" value="WH_DNA-bd_sf"/>
</dbReference>
<keyword evidence="3" id="KW-0804">Transcription</keyword>
<dbReference type="InterPro" id="IPR000524">
    <property type="entry name" value="Tscrpt_reg_HTH_GntR"/>
</dbReference>
<accession>A0A964T793</accession>
<keyword evidence="1" id="KW-0805">Transcription regulation</keyword>
<dbReference type="InterPro" id="IPR011711">
    <property type="entry name" value="GntR_C"/>
</dbReference>
<dbReference type="PANTHER" id="PTHR43537">
    <property type="entry name" value="TRANSCRIPTIONAL REGULATOR, GNTR FAMILY"/>
    <property type="match status" value="1"/>
</dbReference>
<dbReference type="Proteomes" id="UP000773614">
    <property type="component" value="Unassembled WGS sequence"/>
</dbReference>
<evidence type="ECO:0000256" key="3">
    <source>
        <dbReference type="ARBA" id="ARBA00023163"/>
    </source>
</evidence>
<dbReference type="Gene3D" id="1.20.120.530">
    <property type="entry name" value="GntR ligand-binding domain-like"/>
    <property type="match status" value="1"/>
</dbReference>
<dbReference type="InterPro" id="IPR036388">
    <property type="entry name" value="WH-like_DNA-bd_sf"/>
</dbReference>
<gene>
    <name evidence="5" type="ORF">E4O86_18920</name>
</gene>